<comment type="caution">
    <text evidence="7">The sequence shown here is derived from an EMBL/GenBank/DDBJ whole genome shotgun (WGS) entry which is preliminary data.</text>
</comment>
<dbReference type="SUPFAM" id="SSF53649">
    <property type="entry name" value="Alkaline phosphatase-like"/>
    <property type="match status" value="1"/>
</dbReference>
<dbReference type="Pfam" id="PF10143">
    <property type="entry name" value="PhosphMutase"/>
    <property type="match status" value="1"/>
</dbReference>
<evidence type="ECO:0000256" key="2">
    <source>
        <dbReference type="ARBA" id="ARBA00002315"/>
    </source>
</evidence>
<evidence type="ECO:0000313" key="8">
    <source>
        <dbReference type="Proteomes" id="UP000179807"/>
    </source>
</evidence>
<dbReference type="EMBL" id="MLAK01000716">
    <property type="protein sequence ID" value="OHT06751.1"/>
    <property type="molecule type" value="Genomic_DNA"/>
</dbReference>
<dbReference type="RefSeq" id="XP_068359887.1">
    <property type="nucleotide sequence ID" value="XM_068492482.1"/>
</dbReference>
<dbReference type="CDD" id="cd16011">
    <property type="entry name" value="iPGM_like"/>
    <property type="match status" value="1"/>
</dbReference>
<organism evidence="7 8">
    <name type="scientific">Tritrichomonas foetus</name>
    <dbReference type="NCBI Taxonomy" id="1144522"/>
    <lineage>
        <taxon>Eukaryota</taxon>
        <taxon>Metamonada</taxon>
        <taxon>Parabasalia</taxon>
        <taxon>Tritrichomonadida</taxon>
        <taxon>Tritrichomonadidae</taxon>
        <taxon>Tritrichomonas</taxon>
    </lineage>
</organism>
<comment type="similarity">
    <text evidence="4">Belongs to the BPG-independent phosphoglycerate mutase family. A-PGAM subfamily.</text>
</comment>
<dbReference type="GO" id="GO:0006096">
    <property type="term" value="P:glycolytic process"/>
    <property type="evidence" value="ECO:0007669"/>
    <property type="project" value="UniProtKB-KW"/>
</dbReference>
<sequence length="440" mass="48123">MSKPAKIVLCILDGLGDTTHELHGKHGTCLQLGDHPTLDAIAKTGKTGLMDSVSPGLPCGSDTAHLSLFGYPPFKYYNGRGAFEALGGGMPMIPGDIAFKSNFSTIYGDIVKYRRCDRHFEVEGPKLCHDLDGIKIPEFPEVDVSIVYATEHRCAVRIRAPGMSDRITGTDPIHDNKPLETSVPLDDTKEAIYTSKIVNALSNTLRKALENHPINKERVAEGKEPANVILLRGPGMRLNVTPFDQLHNIKSFLIAPTAIIAGLGISVGLPIIKVEGATGDMDSNYEAKAIAAAKELDGDKYDMGIIHMKGIDDASHDGKYEVKAQLIERADKAIHTLVEKLSEIEERTGDRFIIGIIADHTTSSTWLDHTFEPIPVCFAETAQVAAELGIKHKHYEDRLIPADNIPRYEETTAGHGSLGRFCGAKLMKLLFHFARRTQSL</sequence>
<dbReference type="PIRSF" id="PIRSF006392">
    <property type="entry name" value="IPGAM_arch"/>
    <property type="match status" value="1"/>
</dbReference>
<comment type="pathway">
    <text evidence="3">Carbohydrate degradation.</text>
</comment>
<reference evidence="7" key="1">
    <citation type="submission" date="2016-10" db="EMBL/GenBank/DDBJ databases">
        <authorList>
            <person name="Benchimol M."/>
            <person name="Almeida L.G."/>
            <person name="Vasconcelos A.T."/>
            <person name="Perreira-Neves A."/>
            <person name="Rosa I.A."/>
            <person name="Tasca T."/>
            <person name="Bogo M.R."/>
            <person name="de Souza W."/>
        </authorList>
    </citation>
    <scope>NUCLEOTIDE SEQUENCE [LARGE SCALE GENOMIC DNA]</scope>
    <source>
        <strain evidence="7">K</strain>
    </source>
</reference>
<dbReference type="GeneID" id="94827186"/>
<dbReference type="VEuPathDB" id="TrichDB:TRFO_05423"/>
<dbReference type="Proteomes" id="UP000179807">
    <property type="component" value="Unassembled WGS sequence"/>
</dbReference>
<evidence type="ECO:0000259" key="6">
    <source>
        <dbReference type="Pfam" id="PF01676"/>
    </source>
</evidence>
<dbReference type="GO" id="GO:0046872">
    <property type="term" value="F:metal ion binding"/>
    <property type="evidence" value="ECO:0007669"/>
    <property type="project" value="InterPro"/>
</dbReference>
<dbReference type="InterPro" id="IPR004456">
    <property type="entry name" value="Pglycerate_mutase_ApgM"/>
</dbReference>
<dbReference type="GO" id="GO:0004619">
    <property type="term" value="F:phosphoglycerate mutase activity"/>
    <property type="evidence" value="ECO:0007669"/>
    <property type="project" value="UniProtKB-EC"/>
</dbReference>
<comment type="function">
    <text evidence="2">Catalyzes the interconversion of 2-phosphoglycerate and 3-phosphoglycerate.</text>
</comment>
<protein>
    <submittedName>
        <fullName evidence="7">Metalloenzyme superfamily protein</fullName>
    </submittedName>
</protein>
<dbReference type="OrthoDB" id="113620at2759"/>
<evidence type="ECO:0000256" key="5">
    <source>
        <dbReference type="ARBA" id="ARBA00023152"/>
    </source>
</evidence>
<accession>A0A1J4K5S1</accession>
<keyword evidence="8" id="KW-1185">Reference proteome</keyword>
<dbReference type="Gene3D" id="3.40.720.10">
    <property type="entry name" value="Alkaline Phosphatase, subunit A"/>
    <property type="match status" value="2"/>
</dbReference>
<dbReference type="Pfam" id="PF01676">
    <property type="entry name" value="Metalloenzyme"/>
    <property type="match status" value="1"/>
</dbReference>
<proteinExistence type="inferred from homology"/>
<dbReference type="InterPro" id="IPR017850">
    <property type="entry name" value="Alkaline_phosphatase_core_sf"/>
</dbReference>
<gene>
    <name evidence="7" type="ORF">TRFO_05423</name>
</gene>
<feature type="domain" description="Metalloenzyme" evidence="6">
    <location>
        <begin position="6"/>
        <end position="391"/>
    </location>
</feature>
<dbReference type="PANTHER" id="PTHR31209:SF0">
    <property type="entry name" value="METALLOENZYME DOMAIN-CONTAINING PROTEIN"/>
    <property type="match status" value="1"/>
</dbReference>
<evidence type="ECO:0000256" key="3">
    <source>
        <dbReference type="ARBA" id="ARBA00004921"/>
    </source>
</evidence>
<dbReference type="AlphaFoldDB" id="A0A1J4K5S1"/>
<evidence type="ECO:0000256" key="4">
    <source>
        <dbReference type="ARBA" id="ARBA00005524"/>
    </source>
</evidence>
<dbReference type="InterPro" id="IPR006124">
    <property type="entry name" value="Metalloenzyme"/>
</dbReference>
<keyword evidence="5" id="KW-0324">Glycolysis</keyword>
<evidence type="ECO:0000256" key="1">
    <source>
        <dbReference type="ARBA" id="ARBA00000370"/>
    </source>
</evidence>
<evidence type="ECO:0000313" key="7">
    <source>
        <dbReference type="EMBL" id="OHT06751.1"/>
    </source>
</evidence>
<comment type="catalytic activity">
    <reaction evidence="1">
        <text>(2R)-2-phosphoglycerate = (2R)-3-phosphoglycerate</text>
        <dbReference type="Rhea" id="RHEA:15901"/>
        <dbReference type="ChEBI" id="CHEBI:58272"/>
        <dbReference type="ChEBI" id="CHEBI:58289"/>
        <dbReference type="EC" id="5.4.2.12"/>
    </reaction>
</comment>
<dbReference type="PANTHER" id="PTHR31209">
    <property type="entry name" value="COFACTOR-INDEPENDENT PHOSPHOGLYCERATE MUTASE"/>
    <property type="match status" value="1"/>
</dbReference>
<name>A0A1J4K5S1_9EUKA</name>